<reference evidence="2 3" key="1">
    <citation type="journal article" date="2013" name="ISME J.">
        <title>A metabolic model for members of the genus Tetrasphaera involved in enhanced biological phosphorus removal.</title>
        <authorList>
            <person name="Kristiansen R."/>
            <person name="Nguyen H.T.T."/>
            <person name="Saunders A.M."/>
            <person name="Nielsen J.L."/>
            <person name="Wimmer R."/>
            <person name="Le V.Q."/>
            <person name="McIlroy S.J."/>
            <person name="Petrovski S."/>
            <person name="Seviour R.J."/>
            <person name="Calteau A."/>
            <person name="Nielsen K.L."/>
            <person name="Nielsen P.H."/>
        </authorList>
    </citation>
    <scope>NUCLEOTIDE SEQUENCE [LARGE SCALE GENOMIC DNA]</scope>
    <source>
        <strain evidence="2 3">Lp2</strain>
    </source>
</reference>
<keyword evidence="3" id="KW-1185">Reference proteome</keyword>
<dbReference type="STRING" id="1193181.BN10_140077"/>
<sequence>MRAQRRQWSPRGRRRRQTNPSLATQSLIKVHREVTAADPMPDRREKVPFALVQVNHLTYGPKSSQILNEHLEGCPVPRHRAPVAIQPHQVDPPGGTHAREELVAPAKNGARLASQLSVGLELLVLPFDRANVPHSDDTSDIDAQEIWVMEIKPPGLCDLEQNPRRLRNQPHNAGSLIKVADEVMFEPRLKAQMLANGD</sequence>
<evidence type="ECO:0000313" key="3">
    <source>
        <dbReference type="Proteomes" id="UP000013167"/>
    </source>
</evidence>
<evidence type="ECO:0000313" key="2">
    <source>
        <dbReference type="EMBL" id="CCH69265.1"/>
    </source>
</evidence>
<feature type="compositionally biased region" description="Low complexity" evidence="1">
    <location>
        <begin position="1"/>
        <end position="10"/>
    </location>
</feature>
<protein>
    <submittedName>
        <fullName evidence="2">Uncharacterized protein</fullName>
    </submittedName>
</protein>
<dbReference type="EMBL" id="CAIZ01000046">
    <property type="protein sequence ID" value="CCH69265.1"/>
    <property type="molecule type" value="Genomic_DNA"/>
</dbReference>
<organism evidence="2 3">
    <name type="scientific">Phycicoccus elongatus Lp2</name>
    <dbReference type="NCBI Taxonomy" id="1193181"/>
    <lineage>
        <taxon>Bacteria</taxon>
        <taxon>Bacillati</taxon>
        <taxon>Actinomycetota</taxon>
        <taxon>Actinomycetes</taxon>
        <taxon>Micrococcales</taxon>
        <taxon>Intrasporangiaceae</taxon>
        <taxon>Phycicoccus</taxon>
    </lineage>
</organism>
<gene>
    <name evidence="2" type="ORF">BN10_140077</name>
</gene>
<proteinExistence type="predicted"/>
<feature type="region of interest" description="Disordered" evidence="1">
    <location>
        <begin position="1"/>
        <end position="22"/>
    </location>
</feature>
<name>N0E0R6_9MICO</name>
<accession>N0E0R6</accession>
<comment type="caution">
    <text evidence="2">The sequence shown here is derived from an EMBL/GenBank/DDBJ whole genome shotgun (WGS) entry which is preliminary data.</text>
</comment>
<dbReference type="AlphaFoldDB" id="N0E0R6"/>
<dbReference type="HOGENOM" id="CLU_1377538_0_0_11"/>
<evidence type="ECO:0000256" key="1">
    <source>
        <dbReference type="SAM" id="MobiDB-lite"/>
    </source>
</evidence>
<dbReference type="Proteomes" id="UP000013167">
    <property type="component" value="Unassembled WGS sequence"/>
</dbReference>